<dbReference type="RefSeq" id="WP_010734723.1">
    <property type="nucleotide sequence ID" value="NZ_CABMMO010000014.1"/>
</dbReference>
<dbReference type="AlphaFoldDB" id="A0A1V2UDY8"/>
<evidence type="ECO:0000313" key="3">
    <source>
        <dbReference type="Proteomes" id="UP000189299"/>
    </source>
</evidence>
<reference evidence="2 3" key="1">
    <citation type="submission" date="2016-12" db="EMBL/GenBank/DDBJ databases">
        <authorList>
            <person name="Song W.-J."/>
            <person name="Kurnit D.M."/>
        </authorList>
    </citation>
    <scope>NUCLEOTIDE SEQUENCE [LARGE SCALE GENOMIC DNA]</scope>
    <source>
        <strain evidence="2 3">CGB1038-1_S1</strain>
    </source>
</reference>
<evidence type="ECO:0000256" key="1">
    <source>
        <dbReference type="SAM" id="MobiDB-lite"/>
    </source>
</evidence>
<dbReference type="STRING" id="53346.A5802_001873"/>
<comment type="caution">
    <text evidence="2">The sequence shown here is derived from an EMBL/GenBank/DDBJ whole genome shotgun (WGS) entry which is preliminary data.</text>
</comment>
<evidence type="ECO:0000313" key="2">
    <source>
        <dbReference type="EMBL" id="ONN41483.1"/>
    </source>
</evidence>
<feature type="region of interest" description="Disordered" evidence="1">
    <location>
        <begin position="47"/>
        <end position="109"/>
    </location>
</feature>
<organism evidence="2 3">
    <name type="scientific">Enterococcus mundtii</name>
    <dbReference type="NCBI Taxonomy" id="53346"/>
    <lineage>
        <taxon>Bacteria</taxon>
        <taxon>Bacillati</taxon>
        <taxon>Bacillota</taxon>
        <taxon>Bacilli</taxon>
        <taxon>Lactobacillales</taxon>
        <taxon>Enterococcaceae</taxon>
        <taxon>Enterococcus</taxon>
    </lineage>
</organism>
<protein>
    <submittedName>
        <fullName evidence="2">Uncharacterized protein</fullName>
    </submittedName>
</protein>
<gene>
    <name evidence="2" type="ORF">BTN92_12965</name>
</gene>
<dbReference type="Proteomes" id="UP000189299">
    <property type="component" value="Unassembled WGS sequence"/>
</dbReference>
<feature type="region of interest" description="Disordered" evidence="1">
    <location>
        <begin position="134"/>
        <end position="153"/>
    </location>
</feature>
<proteinExistence type="predicted"/>
<name>A0A1V2UDY8_ENTMU</name>
<accession>A0A1V2UDY8</accession>
<feature type="compositionally biased region" description="Basic and acidic residues" evidence="1">
    <location>
        <begin position="52"/>
        <end position="65"/>
    </location>
</feature>
<dbReference type="EMBL" id="MSTR01000014">
    <property type="protein sequence ID" value="ONN41483.1"/>
    <property type="molecule type" value="Genomic_DNA"/>
</dbReference>
<sequence length="187" mass="20998">MKRQKIAILGTLLFAAVYFESSNYIYAETIIYDPLNPTEEIQIQPVTPQRPVTDEKEAEVEHTEQSQDTAIINNEKQKVEEQPPAELPYQDSSIPKKKRPNKTKLLDNQGDIISQIASTSRKITLDDQFFSDDHSHSQVMLPQSSGSGSASSDNSQMAVMSYLFSGTILYGEKPEGRGNQNVQTIFR</sequence>